<evidence type="ECO:0000256" key="2">
    <source>
        <dbReference type="SAM" id="Phobius"/>
    </source>
</evidence>
<keyword evidence="4" id="KW-1185">Reference proteome</keyword>
<evidence type="ECO:0000313" key="4">
    <source>
        <dbReference type="Proteomes" id="UP000273143"/>
    </source>
</evidence>
<gene>
    <name evidence="3" type="ORF">DM558_03960</name>
</gene>
<dbReference type="RefSeq" id="WP_127162148.1">
    <property type="nucleotide sequence ID" value="NZ_CP029822.1"/>
</dbReference>
<feature type="transmembrane region" description="Helical" evidence="2">
    <location>
        <begin position="6"/>
        <end position="25"/>
    </location>
</feature>
<dbReference type="KEGG" id="emo:DM558_03960"/>
<reference evidence="4" key="1">
    <citation type="submission" date="2018-06" db="EMBL/GenBank/DDBJ databases">
        <title>Complete genome of Pseudomonas insecticola strain QZS01.</title>
        <authorList>
            <person name="Wang J."/>
            <person name="Su Q."/>
        </authorList>
    </citation>
    <scope>NUCLEOTIDE SEQUENCE [LARGE SCALE GENOMIC DNA]</scope>
    <source>
        <strain evidence="4">QZS01</strain>
    </source>
</reference>
<keyword evidence="2" id="KW-0472">Membrane</keyword>
<evidence type="ECO:0000256" key="1">
    <source>
        <dbReference type="SAM" id="Coils"/>
    </source>
</evidence>
<organism evidence="3 4">
    <name type="scientific">Entomomonas moraniae</name>
    <dbReference type="NCBI Taxonomy" id="2213226"/>
    <lineage>
        <taxon>Bacteria</taxon>
        <taxon>Pseudomonadati</taxon>
        <taxon>Pseudomonadota</taxon>
        <taxon>Gammaproteobacteria</taxon>
        <taxon>Pseudomonadales</taxon>
        <taxon>Pseudomonadaceae</taxon>
        <taxon>Entomomonas</taxon>
    </lineage>
</organism>
<name>A0A3Q9JLT6_9GAMM</name>
<dbReference type="AlphaFoldDB" id="A0A3Q9JLT6"/>
<proteinExistence type="predicted"/>
<sequence>MDTITKYLSVGLGAIAVLLLIYCLILRNDRDNALNEIGTLNGWLYTVIGANLNLKGSIDLLEKQAEQNRGYITKLEDQKAETRIKAMEELEKFKSTKHTNQPVSDWANNKLLKGIY</sequence>
<accession>A0A3Q9JLT6</accession>
<keyword evidence="1" id="KW-0175">Coiled coil</keyword>
<dbReference type="Proteomes" id="UP000273143">
    <property type="component" value="Chromosome"/>
</dbReference>
<dbReference type="EMBL" id="CP029822">
    <property type="protein sequence ID" value="AZS49982.1"/>
    <property type="molecule type" value="Genomic_DNA"/>
</dbReference>
<keyword evidence="2" id="KW-1133">Transmembrane helix</keyword>
<evidence type="ECO:0000313" key="3">
    <source>
        <dbReference type="EMBL" id="AZS49982.1"/>
    </source>
</evidence>
<keyword evidence="2" id="KW-0812">Transmembrane</keyword>
<protein>
    <submittedName>
        <fullName evidence="3">Uncharacterized protein</fullName>
    </submittedName>
</protein>
<feature type="coiled-coil region" evidence="1">
    <location>
        <begin position="58"/>
        <end position="92"/>
    </location>
</feature>